<evidence type="ECO:0000259" key="2">
    <source>
        <dbReference type="PROSITE" id="PS50110"/>
    </source>
</evidence>
<keyword evidence="1" id="KW-0597">Phosphoprotein</keyword>
<feature type="modified residue" description="4-aspartylphosphate" evidence="1">
    <location>
        <position position="33"/>
    </location>
</feature>
<dbReference type="Proteomes" id="UP000317429">
    <property type="component" value="Chromosome"/>
</dbReference>
<dbReference type="AlphaFoldDB" id="A0A518DDW9"/>
<proteinExistence type="predicted"/>
<dbReference type="EMBL" id="CP036291">
    <property type="protein sequence ID" value="QDU89667.1"/>
    <property type="molecule type" value="Genomic_DNA"/>
</dbReference>
<dbReference type="RefSeq" id="WP_145286645.1">
    <property type="nucleotide sequence ID" value="NZ_CP036291.1"/>
</dbReference>
<gene>
    <name evidence="3" type="primary">afsQ1</name>
    <name evidence="3" type="ORF">Pla175_30610</name>
</gene>
<dbReference type="InterPro" id="IPR011006">
    <property type="entry name" value="CheY-like_superfamily"/>
</dbReference>
<dbReference type="OrthoDB" id="9809348at2"/>
<dbReference type="SUPFAM" id="SSF52172">
    <property type="entry name" value="CheY-like"/>
    <property type="match status" value="1"/>
</dbReference>
<dbReference type="InterPro" id="IPR001789">
    <property type="entry name" value="Sig_transdc_resp-reg_receiver"/>
</dbReference>
<dbReference type="PROSITE" id="PS50110">
    <property type="entry name" value="RESPONSE_REGULATORY"/>
    <property type="match status" value="1"/>
</dbReference>
<feature type="domain" description="Response regulatory" evidence="2">
    <location>
        <begin position="1"/>
        <end position="89"/>
    </location>
</feature>
<name>A0A518DDW9_9BACT</name>
<evidence type="ECO:0000313" key="3">
    <source>
        <dbReference type="EMBL" id="QDU89667.1"/>
    </source>
</evidence>
<reference evidence="3 4" key="1">
    <citation type="submission" date="2019-02" db="EMBL/GenBank/DDBJ databases">
        <title>Deep-cultivation of Planctomycetes and their phenomic and genomic characterization uncovers novel biology.</title>
        <authorList>
            <person name="Wiegand S."/>
            <person name="Jogler M."/>
            <person name="Boedeker C."/>
            <person name="Pinto D."/>
            <person name="Vollmers J."/>
            <person name="Rivas-Marin E."/>
            <person name="Kohn T."/>
            <person name="Peeters S.H."/>
            <person name="Heuer A."/>
            <person name="Rast P."/>
            <person name="Oberbeckmann S."/>
            <person name="Bunk B."/>
            <person name="Jeske O."/>
            <person name="Meyerdierks A."/>
            <person name="Storesund J.E."/>
            <person name="Kallscheuer N."/>
            <person name="Luecker S."/>
            <person name="Lage O.M."/>
            <person name="Pohl T."/>
            <person name="Merkel B.J."/>
            <person name="Hornburger P."/>
            <person name="Mueller R.-W."/>
            <person name="Bruemmer F."/>
            <person name="Labrenz M."/>
            <person name="Spormann A.M."/>
            <person name="Op den Camp H."/>
            <person name="Overmann J."/>
            <person name="Amann R."/>
            <person name="Jetten M.S.M."/>
            <person name="Mascher T."/>
            <person name="Medema M.H."/>
            <person name="Devos D.P."/>
            <person name="Kaster A.-K."/>
            <person name="Ovreas L."/>
            <person name="Rohde M."/>
            <person name="Galperin M.Y."/>
            <person name="Jogler C."/>
        </authorList>
    </citation>
    <scope>NUCLEOTIDE SEQUENCE [LARGE SCALE GENOMIC DNA]</scope>
    <source>
        <strain evidence="3 4">Pla175</strain>
    </source>
</reference>
<accession>A0A518DDW9</accession>
<dbReference type="KEGG" id="pnd:Pla175_30610"/>
<sequence>MFWAQGHEAAVAHSGPEALRLTAEFRPTLIMLDIGLPGMIGCMVAERLRSALGRVGSREPTSRSAAWDSGAWICHNGSARMDDGSGRQP</sequence>
<keyword evidence="4" id="KW-1185">Reference proteome</keyword>
<evidence type="ECO:0000256" key="1">
    <source>
        <dbReference type="PROSITE-ProRule" id="PRU00169"/>
    </source>
</evidence>
<dbReference type="GO" id="GO:0000160">
    <property type="term" value="P:phosphorelay signal transduction system"/>
    <property type="evidence" value="ECO:0007669"/>
    <property type="project" value="InterPro"/>
</dbReference>
<organism evidence="3 4">
    <name type="scientific">Pirellulimonas nuda</name>
    <dbReference type="NCBI Taxonomy" id="2528009"/>
    <lineage>
        <taxon>Bacteria</taxon>
        <taxon>Pseudomonadati</taxon>
        <taxon>Planctomycetota</taxon>
        <taxon>Planctomycetia</taxon>
        <taxon>Pirellulales</taxon>
        <taxon>Lacipirellulaceae</taxon>
        <taxon>Pirellulimonas</taxon>
    </lineage>
</organism>
<evidence type="ECO:0000313" key="4">
    <source>
        <dbReference type="Proteomes" id="UP000317429"/>
    </source>
</evidence>
<protein>
    <submittedName>
        <fullName evidence="3">Transcriptional regulatory protein AfsQ1</fullName>
    </submittedName>
</protein>
<dbReference type="Gene3D" id="3.40.50.2300">
    <property type="match status" value="1"/>
</dbReference>